<accession>A0A9P7A3Q5</accession>
<reference evidence="2" key="1">
    <citation type="journal article" date="2020" name="New Phytol.">
        <title>Comparative genomics reveals dynamic genome evolution in host specialist ectomycorrhizal fungi.</title>
        <authorList>
            <person name="Lofgren L.A."/>
            <person name="Nguyen N.H."/>
            <person name="Vilgalys R."/>
            <person name="Ruytinx J."/>
            <person name="Liao H.L."/>
            <person name="Branco S."/>
            <person name="Kuo A."/>
            <person name="LaButti K."/>
            <person name="Lipzen A."/>
            <person name="Andreopoulos W."/>
            <person name="Pangilinan J."/>
            <person name="Riley R."/>
            <person name="Hundley H."/>
            <person name="Na H."/>
            <person name="Barry K."/>
            <person name="Grigoriev I.V."/>
            <person name="Stajich J.E."/>
            <person name="Kennedy P.G."/>
        </authorList>
    </citation>
    <scope>NUCLEOTIDE SEQUENCE</scope>
    <source>
        <strain evidence="2">DOB743</strain>
    </source>
</reference>
<comment type="caution">
    <text evidence="2">The sequence shown here is derived from an EMBL/GenBank/DDBJ whole genome shotgun (WGS) entry which is preliminary data.</text>
</comment>
<evidence type="ECO:0000256" key="1">
    <source>
        <dbReference type="SAM" id="MobiDB-lite"/>
    </source>
</evidence>
<name>A0A9P7A3Q5_9AGAM</name>
<organism evidence="2 3">
    <name type="scientific">Suillus placidus</name>
    <dbReference type="NCBI Taxonomy" id="48579"/>
    <lineage>
        <taxon>Eukaryota</taxon>
        <taxon>Fungi</taxon>
        <taxon>Dikarya</taxon>
        <taxon>Basidiomycota</taxon>
        <taxon>Agaricomycotina</taxon>
        <taxon>Agaricomycetes</taxon>
        <taxon>Agaricomycetidae</taxon>
        <taxon>Boletales</taxon>
        <taxon>Suillineae</taxon>
        <taxon>Suillaceae</taxon>
        <taxon>Suillus</taxon>
    </lineage>
</organism>
<keyword evidence="3" id="KW-1185">Reference proteome</keyword>
<gene>
    <name evidence="2" type="ORF">EV702DRAFT_1193358</name>
</gene>
<dbReference type="EMBL" id="JABBWD010000006">
    <property type="protein sequence ID" value="KAG1781175.1"/>
    <property type="molecule type" value="Genomic_DNA"/>
</dbReference>
<feature type="region of interest" description="Disordered" evidence="1">
    <location>
        <begin position="1"/>
        <end position="21"/>
    </location>
</feature>
<protein>
    <submittedName>
        <fullName evidence="2">Uncharacterized protein</fullName>
    </submittedName>
</protein>
<sequence length="291" mass="32206">MDGMRGTAYMPSPHSSSAPHFGGNPYEVPAFLQTVDQLGQYHGLSEKAIIKYALRYTNSDDKELFQGIPTCKGDSFVDFANKILSMYPQHGIFLQYTRPSPTLSASDPTPQNLESEELEVCQPALHEEIPDNTPSTTVLIANELATTPQVVVSDTLMISNKPAISDTTPADLQSVEDMITTVIDMNVLAPVTLSLDPKPLADAIPEASALDYADIWDIDIGVFDYEPEASLRHEDTSDKFLLHQPSFWYSQVIFHGLRPAKNADIHTAHMLSLACFTPGFVWRFSTYPKKP</sequence>
<dbReference type="AlphaFoldDB" id="A0A9P7A3Q5"/>
<dbReference type="Proteomes" id="UP000714275">
    <property type="component" value="Unassembled WGS sequence"/>
</dbReference>
<dbReference type="OrthoDB" id="2686676at2759"/>
<evidence type="ECO:0000313" key="3">
    <source>
        <dbReference type="Proteomes" id="UP000714275"/>
    </source>
</evidence>
<evidence type="ECO:0000313" key="2">
    <source>
        <dbReference type="EMBL" id="KAG1781175.1"/>
    </source>
</evidence>
<proteinExistence type="predicted"/>